<proteinExistence type="predicted"/>
<keyword evidence="3" id="KW-1185">Reference proteome</keyword>
<keyword evidence="1" id="KW-0732">Signal</keyword>
<sequence length="336" mass="37363">MRNKIYLLMLLAASAVLPARAQQEVQFSQYVFNGLTVNPAYAGYRGDGYLNATFRKQWVDFPGAPTTGVISFDGLPGWAENEKVGLGIQALWDKSGPQEYMSVAGSYAYRIPLNESGSRRLNLGFNVSVAQYSVTGNSLQLTDPNDPYAPTGKISTFKPDASFGVYYYTPSFYAGASVLQLFSQTLDNTVYVAGHARDYMVIKRTRHVYFTTGGMINIDEHLRLKPSIMIKEDFNGPTNVDLNLFALISDQIWIGGSYRSSVPLLNKEKLQDGLRRANAASAMVEYFASDRIRIGYSYDFAISGIANYQSGSHEISIGLLFPRKQNGDRIISPRYF</sequence>
<feature type="chain" id="PRO_5045820992" evidence="1">
    <location>
        <begin position="22"/>
        <end position="336"/>
    </location>
</feature>
<evidence type="ECO:0000313" key="2">
    <source>
        <dbReference type="EMBL" id="WZN42406.1"/>
    </source>
</evidence>
<dbReference type="Pfam" id="PF11751">
    <property type="entry name" value="PorP_SprF"/>
    <property type="match status" value="1"/>
</dbReference>
<name>A0ABZ2YRI1_9BACT</name>
<dbReference type="EMBL" id="CP149822">
    <property type="protein sequence ID" value="WZN42406.1"/>
    <property type="molecule type" value="Genomic_DNA"/>
</dbReference>
<dbReference type="InterPro" id="IPR019861">
    <property type="entry name" value="PorP/SprF_Bacteroidetes"/>
</dbReference>
<evidence type="ECO:0000313" key="3">
    <source>
        <dbReference type="Proteomes" id="UP001485459"/>
    </source>
</evidence>
<dbReference type="NCBIfam" id="TIGR03519">
    <property type="entry name" value="T9SS_PorP_fam"/>
    <property type="match status" value="1"/>
</dbReference>
<reference evidence="3" key="1">
    <citation type="submission" date="2024-03" db="EMBL/GenBank/DDBJ databases">
        <title>Chitinophaga horti sp. nov., isolated from garden soil.</title>
        <authorList>
            <person name="Lee D.S."/>
            <person name="Han D.M."/>
            <person name="Baek J.H."/>
            <person name="Choi D.G."/>
            <person name="Jeon J.H."/>
            <person name="Jeon C.O."/>
        </authorList>
    </citation>
    <scope>NUCLEOTIDE SEQUENCE [LARGE SCALE GENOMIC DNA]</scope>
    <source>
        <strain evidence="3">GPA1</strain>
    </source>
</reference>
<dbReference type="Proteomes" id="UP001485459">
    <property type="component" value="Chromosome"/>
</dbReference>
<dbReference type="RefSeq" id="WP_341837240.1">
    <property type="nucleotide sequence ID" value="NZ_CP149822.1"/>
</dbReference>
<feature type="signal peptide" evidence="1">
    <location>
        <begin position="1"/>
        <end position="21"/>
    </location>
</feature>
<gene>
    <name evidence="2" type="ORF">WJU16_05085</name>
</gene>
<evidence type="ECO:0000256" key="1">
    <source>
        <dbReference type="SAM" id="SignalP"/>
    </source>
</evidence>
<organism evidence="2 3">
    <name type="scientific">Chitinophaga pollutisoli</name>
    <dbReference type="NCBI Taxonomy" id="3133966"/>
    <lineage>
        <taxon>Bacteria</taxon>
        <taxon>Pseudomonadati</taxon>
        <taxon>Bacteroidota</taxon>
        <taxon>Chitinophagia</taxon>
        <taxon>Chitinophagales</taxon>
        <taxon>Chitinophagaceae</taxon>
        <taxon>Chitinophaga</taxon>
    </lineage>
</organism>
<protein>
    <submittedName>
        <fullName evidence="2">Type IX secretion system membrane protein PorP/SprF</fullName>
    </submittedName>
</protein>
<accession>A0ABZ2YRI1</accession>